<gene>
    <name evidence="10" type="ORF">TKK_015463</name>
</gene>
<evidence type="ECO:0000313" key="10">
    <source>
        <dbReference type="EMBL" id="KAL3389202.1"/>
    </source>
</evidence>
<feature type="coiled-coil region" evidence="8">
    <location>
        <begin position="765"/>
        <end position="856"/>
    </location>
</feature>
<dbReference type="SUPFAM" id="SSF53335">
    <property type="entry name" value="S-adenosyl-L-methionine-dependent methyltransferases"/>
    <property type="match status" value="1"/>
</dbReference>
<evidence type="ECO:0000256" key="1">
    <source>
        <dbReference type="ARBA" id="ARBA00004496"/>
    </source>
</evidence>
<evidence type="ECO:0000256" key="9">
    <source>
        <dbReference type="SAM" id="MobiDB-lite"/>
    </source>
</evidence>
<dbReference type="Gene3D" id="3.40.50.150">
    <property type="entry name" value="Vaccinia Virus protein VP39"/>
    <property type="match status" value="1"/>
</dbReference>
<dbReference type="InterPro" id="IPR000682">
    <property type="entry name" value="PCMT"/>
</dbReference>
<dbReference type="EMBL" id="JBJJXI010000123">
    <property type="protein sequence ID" value="KAL3389202.1"/>
    <property type="molecule type" value="Genomic_DNA"/>
</dbReference>
<keyword evidence="8" id="KW-0175">Coiled coil</keyword>
<keyword evidence="5" id="KW-0489">Methyltransferase</keyword>
<dbReference type="EC" id="2.1.1.77" evidence="3"/>
<dbReference type="Pfam" id="PF01135">
    <property type="entry name" value="PCMT"/>
    <property type="match status" value="1"/>
</dbReference>
<feature type="region of interest" description="Disordered" evidence="9">
    <location>
        <begin position="531"/>
        <end position="554"/>
    </location>
</feature>
<organism evidence="10 11">
    <name type="scientific">Trichogramma kaykai</name>
    <dbReference type="NCBI Taxonomy" id="54128"/>
    <lineage>
        <taxon>Eukaryota</taxon>
        <taxon>Metazoa</taxon>
        <taxon>Ecdysozoa</taxon>
        <taxon>Arthropoda</taxon>
        <taxon>Hexapoda</taxon>
        <taxon>Insecta</taxon>
        <taxon>Pterygota</taxon>
        <taxon>Neoptera</taxon>
        <taxon>Endopterygota</taxon>
        <taxon>Hymenoptera</taxon>
        <taxon>Apocrita</taxon>
        <taxon>Proctotrupomorpha</taxon>
        <taxon>Chalcidoidea</taxon>
        <taxon>Trichogrammatidae</taxon>
        <taxon>Trichogramma</taxon>
    </lineage>
</organism>
<dbReference type="Proteomes" id="UP001627154">
    <property type="component" value="Unassembled WGS sequence"/>
</dbReference>
<proteinExistence type="inferred from homology"/>
<dbReference type="AlphaFoldDB" id="A0ABD2W9R5"/>
<accession>A0ABD2W9R5</accession>
<evidence type="ECO:0000313" key="11">
    <source>
        <dbReference type="Proteomes" id="UP001627154"/>
    </source>
</evidence>
<feature type="compositionally biased region" description="Basic and acidic residues" evidence="9">
    <location>
        <begin position="433"/>
        <end position="452"/>
    </location>
</feature>
<dbReference type="PANTHER" id="PTHR11579:SF0">
    <property type="entry name" value="PROTEIN-L-ISOASPARTATE(D-ASPARTATE) O-METHYLTRANSFERASE"/>
    <property type="match status" value="1"/>
</dbReference>
<comment type="subcellular location">
    <subcellularLocation>
        <location evidence="1">Cytoplasm</location>
    </subcellularLocation>
</comment>
<feature type="region of interest" description="Disordered" evidence="9">
    <location>
        <begin position="239"/>
        <end position="321"/>
    </location>
</feature>
<dbReference type="GO" id="GO:0004719">
    <property type="term" value="F:protein-L-isoaspartate (D-aspartate) O-methyltransferase activity"/>
    <property type="evidence" value="ECO:0007669"/>
    <property type="project" value="UniProtKB-EC"/>
</dbReference>
<feature type="region of interest" description="Disordered" evidence="9">
    <location>
        <begin position="433"/>
        <end position="489"/>
    </location>
</feature>
<keyword evidence="4" id="KW-0963">Cytoplasm</keyword>
<feature type="compositionally biased region" description="Basic and acidic residues" evidence="9">
    <location>
        <begin position="259"/>
        <end position="277"/>
    </location>
</feature>
<dbReference type="CDD" id="cd02440">
    <property type="entry name" value="AdoMet_MTases"/>
    <property type="match status" value="1"/>
</dbReference>
<evidence type="ECO:0000256" key="2">
    <source>
        <dbReference type="ARBA" id="ARBA00005369"/>
    </source>
</evidence>
<evidence type="ECO:0000256" key="5">
    <source>
        <dbReference type="ARBA" id="ARBA00022603"/>
    </source>
</evidence>
<sequence length="1160" mass="131783">MMGFHGTTNLELVQYLKVSGVVESNLVFNTMKTIDRREFLIDRSKAYIDAPQQIGHGKTISAPHMHARTLEAFSEQLKNGKRALDIGSGTGYVTACMALALGSKGCVVAIECIPELRDKAKQIISNNYPALLKQDRVKLLYGDGKLGYACMGPYDIIHVGVAAAEIPQNLIDQLAVGGRLLMPVGTSAHEQAWMQIDKLPDGQIKQEKLHGRVHYGMMMAVTELDIENRHEFNNNVTKESAGNEIEDSSDSVQPVPSLPDRKELNAESQDDRNKDYETSDSDSDDEFSSVEVDSLDGKSHESQINVDQQQSEQTVFESNDSELPAWAKREAPSCIESDITDQESFVSDEEKNIILVNSQQIEELKQVTTDARNSQGQDIVDNKTVDTCDKIPEQTKNEQFAIKPSDTIITSHVKVDPNLTFIENEIQVDEKQQVCMEDDKMGDKLREKRDSGISEASIEEQEDEIKITDSSVESHQQNETQEKEKETEEAIKLCEPWEELEEKSEDYKEEFKMCRPWKELHSMNSIDEKIEESKEDLEIGEKSKELEQVSENQKIEENFEKDSVLEKPLETLTDDSDNLKKVEETCVANIIEYHHEADKNIESTKVTPDDVILNEFKSEENIEVMKVDTSTEENNKTNIKIGKDGTDDIKLIPDEINICEKSQTKPECELNNQSIKDKKETGNDAIIKSSDEIETNDKPVKKQVTFELDDDPENEILKNPVADEDPQTCNALVVNEPIQVADSNKNLKNEAAKKVLKLPPKPTTITVLEKKIKDQDKALIEVEKRNLKWNELQSELFEAMTQKIIALEKKIEDQALERTVSQKTILLQTNTTMQDFSRLEVEIKKSLTRLSRVEERVRKINGSRTSISECSESASIICDDQDCEALDQNNDLYEKIVNLEAKIKELEIVVKNHSINLITLEEKIIEDESVKAAKQNRDLKIIVEDRHYYSTLQNQLEIVAEKLSKLEGELEICKQNGTLQSTNMHTDKETENISELYREIERVVQKLEEAGKKQCNANAQKEEQLQSLIESVMKMEKLKDLSTTIHDELAKNSERIRQLEESIGQILSHHNDLKNNQDVDHETTKITECKHNNSQVMENHSSSKLTPSIIDLIDLMEKSVQVQKVIVEHKIADSESRFSSLKNAMKNIEDIEEQLVSLKN</sequence>
<reference evidence="10 11" key="1">
    <citation type="journal article" date="2024" name="bioRxiv">
        <title>A reference genome for Trichogramma kaykai: A tiny desert-dwelling parasitoid wasp with competing sex-ratio distorters.</title>
        <authorList>
            <person name="Culotta J."/>
            <person name="Lindsey A.R."/>
        </authorList>
    </citation>
    <scope>NUCLEOTIDE SEQUENCE [LARGE SCALE GENOMIC DNA]</scope>
    <source>
        <strain evidence="10 11">KSX58</strain>
    </source>
</reference>
<dbReference type="PANTHER" id="PTHR11579">
    <property type="entry name" value="PROTEIN-L-ISOASPARTATE O-METHYLTRANSFERASE"/>
    <property type="match status" value="1"/>
</dbReference>
<keyword evidence="11" id="KW-1185">Reference proteome</keyword>
<keyword evidence="7" id="KW-0949">S-adenosyl-L-methionine</keyword>
<feature type="compositionally biased region" description="Basic and acidic residues" evidence="9">
    <location>
        <begin position="480"/>
        <end position="489"/>
    </location>
</feature>
<comment type="similarity">
    <text evidence="2">Belongs to the methyltransferase superfamily. L-isoaspartyl/D-aspartyl protein methyltransferase family.</text>
</comment>
<keyword evidence="6" id="KW-0808">Transferase</keyword>
<feature type="coiled-coil region" evidence="8">
    <location>
        <begin position="889"/>
        <end position="923"/>
    </location>
</feature>
<dbReference type="InterPro" id="IPR029063">
    <property type="entry name" value="SAM-dependent_MTases_sf"/>
</dbReference>
<evidence type="ECO:0000256" key="8">
    <source>
        <dbReference type="SAM" id="Coils"/>
    </source>
</evidence>
<protein>
    <recommendedName>
        <fullName evidence="3">protein-L-isoaspartate(D-aspartate) O-methyltransferase</fullName>
        <ecNumber evidence="3">2.1.1.77</ecNumber>
    </recommendedName>
</protein>
<dbReference type="GO" id="GO:0032259">
    <property type="term" value="P:methylation"/>
    <property type="evidence" value="ECO:0007669"/>
    <property type="project" value="UniProtKB-KW"/>
</dbReference>
<dbReference type="GO" id="GO:0005737">
    <property type="term" value="C:cytoplasm"/>
    <property type="evidence" value="ECO:0007669"/>
    <property type="project" value="UniProtKB-SubCell"/>
</dbReference>
<evidence type="ECO:0000256" key="7">
    <source>
        <dbReference type="ARBA" id="ARBA00022691"/>
    </source>
</evidence>
<evidence type="ECO:0000256" key="4">
    <source>
        <dbReference type="ARBA" id="ARBA00022490"/>
    </source>
</evidence>
<evidence type="ECO:0000256" key="3">
    <source>
        <dbReference type="ARBA" id="ARBA00011890"/>
    </source>
</evidence>
<dbReference type="NCBIfam" id="TIGR00080">
    <property type="entry name" value="pimt"/>
    <property type="match status" value="1"/>
</dbReference>
<feature type="compositionally biased region" description="Acidic residues" evidence="9">
    <location>
        <begin position="278"/>
        <end position="288"/>
    </location>
</feature>
<name>A0ABD2W9R5_9HYME</name>
<feature type="coiled-coil region" evidence="8">
    <location>
        <begin position="949"/>
        <end position="1038"/>
    </location>
</feature>
<feature type="compositionally biased region" description="Polar residues" evidence="9">
    <location>
        <begin position="302"/>
        <end position="318"/>
    </location>
</feature>
<dbReference type="PROSITE" id="PS01279">
    <property type="entry name" value="PCMT"/>
    <property type="match status" value="1"/>
</dbReference>
<comment type="caution">
    <text evidence="10">The sequence shown here is derived from an EMBL/GenBank/DDBJ whole genome shotgun (WGS) entry which is preliminary data.</text>
</comment>
<evidence type="ECO:0000256" key="6">
    <source>
        <dbReference type="ARBA" id="ARBA00022679"/>
    </source>
</evidence>